<dbReference type="InterPro" id="IPR005149">
    <property type="entry name" value="Tscrpt_reg_PadR_N"/>
</dbReference>
<dbReference type="Pfam" id="PF10400">
    <property type="entry name" value="Vir_act_alpha_C"/>
    <property type="match status" value="1"/>
</dbReference>
<dbReference type="AlphaFoldDB" id="A0A4R4RU10"/>
<feature type="domain" description="Transcription regulator PadR N-terminal" evidence="1">
    <location>
        <begin position="7"/>
        <end position="80"/>
    </location>
</feature>
<proteinExistence type="predicted"/>
<dbReference type="PANTHER" id="PTHR43252:SF6">
    <property type="entry name" value="NEGATIVE TRANSCRIPTION REGULATOR PADR"/>
    <property type="match status" value="1"/>
</dbReference>
<dbReference type="InterPro" id="IPR036390">
    <property type="entry name" value="WH_DNA-bd_sf"/>
</dbReference>
<organism evidence="3 4">
    <name type="scientific">Jiangella ureilytica</name>
    <dbReference type="NCBI Taxonomy" id="2530374"/>
    <lineage>
        <taxon>Bacteria</taxon>
        <taxon>Bacillati</taxon>
        <taxon>Actinomycetota</taxon>
        <taxon>Actinomycetes</taxon>
        <taxon>Jiangellales</taxon>
        <taxon>Jiangellaceae</taxon>
        <taxon>Jiangella</taxon>
    </lineage>
</organism>
<dbReference type="EMBL" id="SMKL01000008">
    <property type="protein sequence ID" value="TDC53561.1"/>
    <property type="molecule type" value="Genomic_DNA"/>
</dbReference>
<dbReference type="Gene3D" id="1.10.10.10">
    <property type="entry name" value="Winged helix-like DNA-binding domain superfamily/Winged helix DNA-binding domain"/>
    <property type="match status" value="1"/>
</dbReference>
<dbReference type="InterPro" id="IPR018309">
    <property type="entry name" value="Tscrpt_reg_PadR_C"/>
</dbReference>
<dbReference type="RefSeq" id="WP_131980015.1">
    <property type="nucleotide sequence ID" value="NZ_SMKL01000008.1"/>
</dbReference>
<keyword evidence="4" id="KW-1185">Reference proteome</keyword>
<dbReference type="InterPro" id="IPR036388">
    <property type="entry name" value="WH-like_DNA-bd_sf"/>
</dbReference>
<dbReference type="OrthoDB" id="3186544at2"/>
<evidence type="ECO:0000313" key="4">
    <source>
        <dbReference type="Proteomes" id="UP000295621"/>
    </source>
</evidence>
<dbReference type="Gene3D" id="6.10.140.190">
    <property type="match status" value="1"/>
</dbReference>
<accession>A0A4R4RU10</accession>
<dbReference type="PANTHER" id="PTHR43252">
    <property type="entry name" value="TRANSCRIPTIONAL REGULATOR YQJI"/>
    <property type="match status" value="1"/>
</dbReference>
<dbReference type="Proteomes" id="UP000295621">
    <property type="component" value="Unassembled WGS sequence"/>
</dbReference>
<protein>
    <submittedName>
        <fullName evidence="3">PadR family transcriptional regulator</fullName>
    </submittedName>
</protein>
<feature type="domain" description="Transcription regulator PadR C-terminal" evidence="2">
    <location>
        <begin position="93"/>
        <end position="169"/>
    </location>
</feature>
<evidence type="ECO:0000313" key="3">
    <source>
        <dbReference type="EMBL" id="TDC53561.1"/>
    </source>
</evidence>
<dbReference type="Pfam" id="PF03551">
    <property type="entry name" value="PadR"/>
    <property type="match status" value="1"/>
</dbReference>
<comment type="caution">
    <text evidence="3">The sequence shown here is derived from an EMBL/GenBank/DDBJ whole genome shotgun (WGS) entry which is preliminary data.</text>
</comment>
<name>A0A4R4RU10_9ACTN</name>
<dbReference type="SUPFAM" id="SSF46785">
    <property type="entry name" value="Winged helix' DNA-binding domain"/>
    <property type="match status" value="1"/>
</dbReference>
<evidence type="ECO:0000259" key="1">
    <source>
        <dbReference type="Pfam" id="PF03551"/>
    </source>
</evidence>
<evidence type="ECO:0000259" key="2">
    <source>
        <dbReference type="Pfam" id="PF10400"/>
    </source>
</evidence>
<sequence length="169" mass="18824">MSLSHAILGLLDLAPMTGYDLKKTFDGSVAHFWAADQAQIYRTLAALVDDGSVDVRVVPQKGRPDRREHHITDDGRRRLTAWLGSPLEPERSREPFLARVFFAGREDPAVARKLLAERRAATEERLTALRSLPDPAGTPAERLRTATLRYGVRQLEAELGWIDETAAAL</sequence>
<gene>
    <name evidence="3" type="ORF">E1212_05140</name>
</gene>
<reference evidence="3 4" key="1">
    <citation type="submission" date="2019-02" db="EMBL/GenBank/DDBJ databases">
        <title>Draft genome sequences of novel Actinobacteria.</title>
        <authorList>
            <person name="Sahin N."/>
            <person name="Ay H."/>
            <person name="Saygin H."/>
        </authorList>
    </citation>
    <scope>NUCLEOTIDE SEQUENCE [LARGE SCALE GENOMIC DNA]</scope>
    <source>
        <strain evidence="3 4">KC603</strain>
    </source>
</reference>